<reference evidence="2" key="1">
    <citation type="submission" date="2018-08" db="EMBL/GenBank/DDBJ databases">
        <authorList>
            <person name="Rossello M."/>
        </authorList>
    </citation>
    <scope>NUCLEOTIDE SEQUENCE [LARGE SCALE GENOMIC DNA]</scope>
    <source>
        <strain evidence="2">cv. Chinese Spring</strain>
    </source>
</reference>
<keyword evidence="3" id="KW-1185">Reference proteome</keyword>
<name>A0A3B6KNZ2_WHEAT</name>
<reference evidence="2" key="2">
    <citation type="submission" date="2018-10" db="UniProtKB">
        <authorList>
            <consortium name="EnsemblPlants"/>
        </authorList>
    </citation>
    <scope>IDENTIFICATION</scope>
</reference>
<dbReference type="AlphaFoldDB" id="A0A3B6KNZ2"/>
<organism evidence="2">
    <name type="scientific">Triticum aestivum</name>
    <name type="common">Wheat</name>
    <dbReference type="NCBI Taxonomy" id="4565"/>
    <lineage>
        <taxon>Eukaryota</taxon>
        <taxon>Viridiplantae</taxon>
        <taxon>Streptophyta</taxon>
        <taxon>Embryophyta</taxon>
        <taxon>Tracheophyta</taxon>
        <taxon>Spermatophyta</taxon>
        <taxon>Magnoliopsida</taxon>
        <taxon>Liliopsida</taxon>
        <taxon>Poales</taxon>
        <taxon>Poaceae</taxon>
        <taxon>BOP clade</taxon>
        <taxon>Pooideae</taxon>
        <taxon>Triticodae</taxon>
        <taxon>Triticeae</taxon>
        <taxon>Triticinae</taxon>
        <taxon>Triticum</taxon>
    </lineage>
</organism>
<protein>
    <submittedName>
        <fullName evidence="2">Uncharacterized protein</fullName>
    </submittedName>
</protein>
<feature type="region of interest" description="Disordered" evidence="1">
    <location>
        <begin position="1"/>
        <end position="29"/>
    </location>
</feature>
<sequence>MTLASIKSTRVARGCRRSPASPPPTSISDLGNGRAFCVREHMAAAIAGGDEAKMASLHEICGRYKDAEEMHQASHQVVKEASEEEQSWISWKAPLEILYWAMMEAESNDPERRARWYRNASYDWVSSHPVWDDVQGVTMTMGSPPRYPTMSVVTGDDVRVLPRQNVVWVVSQLSRRSPRFPSVLRGSRRLHRAPPMSRRLPGSQSIMDAAEEESRTPTIVLLLHFPIKGGTSKGVDARSKNHGVGGR</sequence>
<proteinExistence type="predicted"/>
<dbReference type="Gramene" id="TraesCS5A03G1059100.1">
    <property type="protein sequence ID" value="TraesCS5A03G1059100.1.CDS"/>
    <property type="gene ID" value="TraesCS5A03G1059100"/>
</dbReference>
<accession>A0A3B6KNZ2</accession>
<evidence type="ECO:0000313" key="2">
    <source>
        <dbReference type="EnsemblPlants" id="TraesCS5A02G448700.1"/>
    </source>
</evidence>
<dbReference type="Proteomes" id="UP000019116">
    <property type="component" value="Chromosome 5A"/>
</dbReference>
<evidence type="ECO:0000256" key="1">
    <source>
        <dbReference type="SAM" id="MobiDB-lite"/>
    </source>
</evidence>
<dbReference type="EnsemblPlants" id="TraesCS5A02G448700.1">
    <property type="protein sequence ID" value="TraesCS5A02G448700.1"/>
    <property type="gene ID" value="TraesCS5A02G448700"/>
</dbReference>
<dbReference type="Gramene" id="TraesCS5A02G448700.1">
    <property type="protein sequence ID" value="TraesCS5A02G448700.1"/>
    <property type="gene ID" value="TraesCS5A02G448700"/>
</dbReference>
<evidence type="ECO:0000313" key="3">
    <source>
        <dbReference type="Proteomes" id="UP000019116"/>
    </source>
</evidence>